<dbReference type="EMBL" id="FPAB01000002">
    <property type="protein sequence ID" value="SFS53682.1"/>
    <property type="molecule type" value="Genomic_DNA"/>
</dbReference>
<evidence type="ECO:0000256" key="1">
    <source>
        <dbReference type="SAM" id="MobiDB-lite"/>
    </source>
</evidence>
<reference evidence="3" key="1">
    <citation type="submission" date="2016-10" db="EMBL/GenBank/DDBJ databases">
        <authorList>
            <person name="Varghese N."/>
            <person name="Submissions S."/>
        </authorList>
    </citation>
    <scope>NUCLEOTIDE SEQUENCE [LARGE SCALE GENOMIC DNA]</scope>
    <source>
        <strain evidence="3">CGMCC 4.7047</strain>
    </source>
</reference>
<keyword evidence="3" id="KW-1185">Reference proteome</keyword>
<organism evidence="2 3">
    <name type="scientific">Streptomyces harbinensis</name>
    <dbReference type="NCBI Taxonomy" id="1176198"/>
    <lineage>
        <taxon>Bacteria</taxon>
        <taxon>Bacillati</taxon>
        <taxon>Actinomycetota</taxon>
        <taxon>Actinomycetes</taxon>
        <taxon>Kitasatosporales</taxon>
        <taxon>Streptomycetaceae</taxon>
        <taxon>Streptomyces</taxon>
    </lineage>
</organism>
<proteinExistence type="predicted"/>
<evidence type="ECO:0000313" key="2">
    <source>
        <dbReference type="EMBL" id="SFS53682.1"/>
    </source>
</evidence>
<gene>
    <name evidence="2" type="ORF">SAMN05444716_102127</name>
</gene>
<dbReference type="STRING" id="1176198.SAMN05444716_102127"/>
<feature type="region of interest" description="Disordered" evidence="1">
    <location>
        <begin position="117"/>
        <end position="149"/>
    </location>
</feature>
<name>A0A1I6QMW7_9ACTN</name>
<evidence type="ECO:0000313" key="3">
    <source>
        <dbReference type="Proteomes" id="UP000198873"/>
    </source>
</evidence>
<accession>A0A1I6QMW7</accession>
<protein>
    <submittedName>
        <fullName evidence="2">Uncharacterized protein</fullName>
    </submittedName>
</protein>
<dbReference type="Proteomes" id="UP000198873">
    <property type="component" value="Unassembled WGS sequence"/>
</dbReference>
<sequence length="149" mass="15315">MRGCLGRNRTVVAEPPPLGPAGERYQRAGGLPLIVTCTGSAREQDTASARLAAVVDEAAEGRTVLESINVEALTVTDEETAALWAAVTGATGEEAFSLAAAPGIAAIVLDGVVEKSLAESAATPPPRPARSPSGCPSACRAQRRPTRRR</sequence>
<feature type="compositionally biased region" description="Low complexity" evidence="1">
    <location>
        <begin position="130"/>
        <end position="140"/>
    </location>
</feature>
<dbReference type="AlphaFoldDB" id="A0A1I6QMW7"/>